<dbReference type="eggNOG" id="COG0438">
    <property type="taxonomic scope" value="Bacteria"/>
</dbReference>
<name>B8HRD6_CYAP4</name>
<gene>
    <name evidence="1" type="ordered locus">Cyan7425_1755</name>
</gene>
<reference evidence="1" key="1">
    <citation type="submission" date="2009-01" db="EMBL/GenBank/DDBJ databases">
        <title>Complete sequence of chromosome Cyanothece sp. PCC 7425.</title>
        <authorList>
            <consortium name="US DOE Joint Genome Institute"/>
            <person name="Lucas S."/>
            <person name="Copeland A."/>
            <person name="Lapidus A."/>
            <person name="Glavina del Rio T."/>
            <person name="Dalin E."/>
            <person name="Tice H."/>
            <person name="Bruce D."/>
            <person name="Goodwin L."/>
            <person name="Pitluck S."/>
            <person name="Sims D."/>
            <person name="Meineke L."/>
            <person name="Brettin T."/>
            <person name="Detter J.C."/>
            <person name="Han C."/>
            <person name="Larimer F."/>
            <person name="Land M."/>
            <person name="Hauser L."/>
            <person name="Kyrpides N."/>
            <person name="Ovchinnikova G."/>
            <person name="Liberton M."/>
            <person name="Stoeckel J."/>
            <person name="Banerjee A."/>
            <person name="Singh A."/>
            <person name="Page L."/>
            <person name="Sato H."/>
            <person name="Zhao L."/>
            <person name="Sherman L."/>
            <person name="Pakrasi H."/>
            <person name="Richardson P."/>
        </authorList>
    </citation>
    <scope>NUCLEOTIDE SEQUENCE</scope>
    <source>
        <strain evidence="1">PCC 7425</strain>
    </source>
</reference>
<dbReference type="SUPFAM" id="SSF53756">
    <property type="entry name" value="UDP-Glycosyltransferase/glycogen phosphorylase"/>
    <property type="match status" value="1"/>
</dbReference>
<evidence type="ECO:0000313" key="1">
    <source>
        <dbReference type="EMBL" id="ACL44124.1"/>
    </source>
</evidence>
<evidence type="ECO:0008006" key="2">
    <source>
        <dbReference type="Google" id="ProtNLM"/>
    </source>
</evidence>
<accession>B8HRD6</accession>
<dbReference type="HOGENOM" id="CLU_058218_0_0_3"/>
<dbReference type="OrthoDB" id="7057294at2"/>
<dbReference type="STRING" id="395961.Cyan7425_1755"/>
<organism evidence="1">
    <name type="scientific">Cyanothece sp. (strain PCC 7425 / ATCC 29141)</name>
    <dbReference type="NCBI Taxonomy" id="395961"/>
    <lineage>
        <taxon>Bacteria</taxon>
        <taxon>Bacillati</taxon>
        <taxon>Cyanobacteriota</taxon>
        <taxon>Cyanophyceae</taxon>
        <taxon>Gomontiellales</taxon>
        <taxon>Cyanothecaceae</taxon>
        <taxon>Cyanothece</taxon>
    </lineage>
</organism>
<dbReference type="AlphaFoldDB" id="B8HRD6"/>
<protein>
    <recommendedName>
        <fullName evidence="2">Glycosyl transferase family 1 domain-containing protein</fullName>
    </recommendedName>
</protein>
<dbReference type="EMBL" id="CP001344">
    <property type="protein sequence ID" value="ACL44124.1"/>
    <property type="molecule type" value="Genomic_DNA"/>
</dbReference>
<dbReference type="Gene3D" id="3.40.50.2000">
    <property type="entry name" value="Glycogen Phosphorylase B"/>
    <property type="match status" value="1"/>
</dbReference>
<sequence length="358" mass="41774">MKIPNLTKPPRFIDSAIGNYWIVSTDPLIFYIPQWIMIEPHRIYMGRKYDVLFDYLKDQAAVFLCNWNWRTESVEEAQAIRILQAKHAEIYPHHQFIHLCNTIRQKDVFEEYGLQAAFINQNCFIDENIFKPIDGSHKFYDAVYDAQIANYKRHDLATDIKNLSLIYYSIPIDQSAVAYTHEITTKLAGAHFFNHDESGEYRLLRHEEVNQCLNQCKVGLCLSQVEGAMYASMQYLLAGLPIVSTRSEGGRDVFFDDEYVVIVDDHPEAVSKGIENLVKRNIDPYLIRNRTLEKIREHRARFISLVQELYDSVGAKKRFADEWEKVFIHTLSVELNHYRVIGYLQSLKNKKVDPIQAS</sequence>
<dbReference type="KEGG" id="cyn:Cyan7425_1755"/>
<proteinExistence type="predicted"/>